<feature type="region of interest" description="Disordered" evidence="1">
    <location>
        <begin position="13"/>
        <end position="36"/>
    </location>
</feature>
<protein>
    <submittedName>
        <fullName evidence="2">Uncharacterized protein</fullName>
    </submittedName>
</protein>
<evidence type="ECO:0000313" key="2">
    <source>
        <dbReference type="EMBL" id="RCI12854.1"/>
    </source>
</evidence>
<feature type="compositionally biased region" description="Basic and acidic residues" evidence="1">
    <location>
        <begin position="72"/>
        <end position="86"/>
    </location>
</feature>
<dbReference type="Proteomes" id="UP000253664">
    <property type="component" value="Unassembled WGS sequence"/>
</dbReference>
<feature type="compositionally biased region" description="Polar residues" evidence="1">
    <location>
        <begin position="13"/>
        <end position="34"/>
    </location>
</feature>
<sequence>MWPLYQPVLTSASSHHRFTMNSSPDPRFSMSTEAGPSRCHMESSFYSILHSSGFAEWAARAESQNSRLRAGGKLDGESSLGKHGDDSSSPVRSLHTSSDEAEPRTAQTSKKSSPDAASRLTDEAANEAEQSDDGCHIENFTWHYSNYSSMDAELMILKKHLMKRTRY</sequence>
<organism evidence="2 3">
    <name type="scientific">Ophiocordyceps polyrhachis-furcata BCC 54312</name>
    <dbReference type="NCBI Taxonomy" id="1330021"/>
    <lineage>
        <taxon>Eukaryota</taxon>
        <taxon>Fungi</taxon>
        <taxon>Dikarya</taxon>
        <taxon>Ascomycota</taxon>
        <taxon>Pezizomycotina</taxon>
        <taxon>Sordariomycetes</taxon>
        <taxon>Hypocreomycetidae</taxon>
        <taxon>Hypocreales</taxon>
        <taxon>Ophiocordycipitaceae</taxon>
        <taxon>Ophiocordyceps</taxon>
    </lineage>
</organism>
<dbReference type="EMBL" id="LKCN02000007">
    <property type="protein sequence ID" value="RCI12854.1"/>
    <property type="molecule type" value="Genomic_DNA"/>
</dbReference>
<reference evidence="2 3" key="1">
    <citation type="journal article" date="2015" name="BMC Genomics">
        <title>Insights from the genome of Ophiocordyceps polyrhachis-furcata to pathogenicity and host specificity in insect fungi.</title>
        <authorList>
            <person name="Wichadakul D."/>
            <person name="Kobmoo N."/>
            <person name="Ingsriswang S."/>
            <person name="Tangphatsornruang S."/>
            <person name="Chantasingh D."/>
            <person name="Luangsa-ard J.J."/>
            <person name="Eurwilaichitr L."/>
        </authorList>
    </citation>
    <scope>NUCLEOTIDE SEQUENCE [LARGE SCALE GENOMIC DNA]</scope>
    <source>
        <strain evidence="2 3">BCC 54312</strain>
    </source>
</reference>
<accession>A0A367LEK1</accession>
<evidence type="ECO:0000256" key="1">
    <source>
        <dbReference type="SAM" id="MobiDB-lite"/>
    </source>
</evidence>
<gene>
    <name evidence="2" type="ORF">L249_0703</name>
</gene>
<dbReference type="OrthoDB" id="4941368at2759"/>
<keyword evidence="3" id="KW-1185">Reference proteome</keyword>
<proteinExistence type="predicted"/>
<comment type="caution">
    <text evidence="2">The sequence shown here is derived from an EMBL/GenBank/DDBJ whole genome shotgun (WGS) entry which is preliminary data.</text>
</comment>
<dbReference type="AlphaFoldDB" id="A0A367LEK1"/>
<name>A0A367LEK1_9HYPO</name>
<feature type="compositionally biased region" description="Polar residues" evidence="1">
    <location>
        <begin position="87"/>
        <end position="96"/>
    </location>
</feature>
<feature type="region of interest" description="Disordered" evidence="1">
    <location>
        <begin position="61"/>
        <end position="132"/>
    </location>
</feature>
<evidence type="ECO:0000313" key="3">
    <source>
        <dbReference type="Proteomes" id="UP000253664"/>
    </source>
</evidence>